<keyword evidence="3" id="KW-1185">Reference proteome</keyword>
<gene>
    <name evidence="2" type="ORF">BFC18_17790</name>
</gene>
<dbReference type="InterPro" id="IPR014710">
    <property type="entry name" value="RmlC-like_jellyroll"/>
</dbReference>
<sequence length="238" mass="26432">MIKYHPEQSQLTQFVQGNISPAEALIVSAHCDLCHRCRQFVQHKTQLIAAEVFDTPQPKDSLENYGAMLAAITQLPASETAPAAPDNKLNLSTPEPIATFTLVKTLELDGHQFTLPPTLQRIAAKTGNWSGLVGRLWQAPVELNYPGVANFIYMGRGGSVPEHTHRGVEYTLVLDGEFNDGINNYRTGDFVVMTDDNTHAPHSEHREGCLVFTLLDEPLHFTSGIARLLNPFSHLFFR</sequence>
<dbReference type="Proteomes" id="UP000175691">
    <property type="component" value="Unassembled WGS sequence"/>
</dbReference>
<dbReference type="OrthoDB" id="2988517at2"/>
<dbReference type="Gene3D" id="1.10.10.1320">
    <property type="entry name" value="Anti-sigma factor, zinc-finger domain"/>
    <property type="match status" value="1"/>
</dbReference>
<dbReference type="Gene3D" id="2.60.120.10">
    <property type="entry name" value="Jelly Rolls"/>
    <property type="match status" value="1"/>
</dbReference>
<dbReference type="RefSeq" id="WP_070126714.1">
    <property type="nucleotide sequence ID" value="NZ_MDHN01000039.1"/>
</dbReference>
<dbReference type="InterPro" id="IPR025979">
    <property type="entry name" value="ChrR-like_cupin_dom"/>
</dbReference>
<evidence type="ECO:0000313" key="2">
    <source>
        <dbReference type="EMBL" id="OFC69572.1"/>
    </source>
</evidence>
<dbReference type="InterPro" id="IPR041916">
    <property type="entry name" value="Anti_sigma_zinc_sf"/>
</dbReference>
<reference evidence="2 3" key="1">
    <citation type="submission" date="2016-08" db="EMBL/GenBank/DDBJ databases">
        <authorList>
            <person name="Seilhamer J.J."/>
        </authorList>
    </citation>
    <scope>NUCLEOTIDE SEQUENCE [LARGE SCALE GENOMIC DNA]</scope>
    <source>
        <strain evidence="2 3">KCTC 42603</strain>
    </source>
</reference>
<dbReference type="EMBL" id="MDHN01000039">
    <property type="protein sequence ID" value="OFC69572.1"/>
    <property type="molecule type" value="Genomic_DNA"/>
</dbReference>
<dbReference type="Pfam" id="PF12973">
    <property type="entry name" value="Cupin_7"/>
    <property type="match status" value="1"/>
</dbReference>
<accession>A0A1E7Z7Z5</accession>
<evidence type="ECO:0000259" key="1">
    <source>
        <dbReference type="Pfam" id="PF12973"/>
    </source>
</evidence>
<dbReference type="AlphaFoldDB" id="A0A1E7Z7Z5"/>
<organism evidence="2 3">
    <name type="scientific">Alteromonas confluentis</name>
    <dbReference type="NCBI Taxonomy" id="1656094"/>
    <lineage>
        <taxon>Bacteria</taxon>
        <taxon>Pseudomonadati</taxon>
        <taxon>Pseudomonadota</taxon>
        <taxon>Gammaproteobacteria</taxon>
        <taxon>Alteromonadales</taxon>
        <taxon>Alteromonadaceae</taxon>
        <taxon>Alteromonas/Salinimonas group</taxon>
        <taxon>Alteromonas</taxon>
    </lineage>
</organism>
<name>A0A1E7Z7Z5_9ALTE</name>
<dbReference type="NCBIfam" id="TIGR02451">
    <property type="entry name" value="anti_sig_ChrR"/>
    <property type="match status" value="1"/>
</dbReference>
<dbReference type="STRING" id="1656094.BFC18_17790"/>
<comment type="caution">
    <text evidence="2">The sequence shown here is derived from an EMBL/GenBank/DDBJ whole genome shotgun (WGS) entry which is preliminary data.</text>
</comment>
<dbReference type="InterPro" id="IPR012807">
    <property type="entry name" value="Anti-sigma_ChrR"/>
</dbReference>
<proteinExistence type="predicted"/>
<protein>
    <submittedName>
        <fullName evidence="2">Anti-sigma factor</fullName>
    </submittedName>
</protein>
<dbReference type="InterPro" id="IPR011051">
    <property type="entry name" value="RmlC_Cupin_sf"/>
</dbReference>
<dbReference type="SUPFAM" id="SSF51182">
    <property type="entry name" value="RmlC-like cupins"/>
    <property type="match status" value="1"/>
</dbReference>
<evidence type="ECO:0000313" key="3">
    <source>
        <dbReference type="Proteomes" id="UP000175691"/>
    </source>
</evidence>
<feature type="domain" description="ChrR-like cupin" evidence="1">
    <location>
        <begin position="150"/>
        <end position="214"/>
    </location>
</feature>